<dbReference type="GeneID" id="326147"/>
<reference evidence="9 11" key="11">
    <citation type="journal article" date="2015" name="Genome Res.">
        <title>The Release 6 reference sequence of the Drosophila melanogaster genome.</title>
        <authorList>
            <person name="Hoskins R.A."/>
            <person name="Carlson J.W."/>
            <person name="Wan K.H."/>
            <person name="Park S."/>
            <person name="Mendez I."/>
            <person name="Galle S.E."/>
            <person name="Booth B.W."/>
            <person name="Pfeiffer B.D."/>
            <person name="George R.A."/>
            <person name="Svirskas R."/>
            <person name="Krzywinski M."/>
            <person name="Schein J."/>
            <person name="Accardo M.C."/>
            <person name="Damia E."/>
            <person name="Messina G."/>
            <person name="Mendez-Lago M."/>
            <person name="de Pablos B."/>
            <person name="Demakova O.V."/>
            <person name="Andreyeva E.N."/>
            <person name="Boldyreva L.V."/>
            <person name="Marra M."/>
            <person name="Carvalho A.B."/>
            <person name="Dimitri P."/>
            <person name="Villasante A."/>
            <person name="Zhimulev I.F."/>
            <person name="Rubin G.M."/>
            <person name="Karpen G.H."/>
            <person name="Celniker S.E."/>
        </authorList>
    </citation>
    <scope>NUCLEOTIDE SEQUENCE [LARGE SCALE GENOMIC DNA]</scope>
    <source>
        <strain evidence="11">Berkeley</strain>
    </source>
</reference>
<feature type="domain" description="BPTI/Kunitz inhibitor" evidence="8">
    <location>
        <begin position="47"/>
        <end position="97"/>
    </location>
</feature>
<dbReference type="RefSeq" id="NP_732865.2">
    <property type="nucleotide sequence ID" value="NM_170074.2"/>
</dbReference>
<evidence type="ECO:0000256" key="5">
    <source>
        <dbReference type="ARBA" id="ARBA00022900"/>
    </source>
</evidence>
<dbReference type="InterPro" id="IPR020901">
    <property type="entry name" value="Prtase_inh_Kunz-CS"/>
</dbReference>
<evidence type="ECO:0000256" key="4">
    <source>
        <dbReference type="ARBA" id="ARBA00022690"/>
    </source>
</evidence>
<dbReference type="InterPro" id="IPR002223">
    <property type="entry name" value="Kunitz_BPTI"/>
</dbReference>
<evidence type="ECO:0000313" key="10">
    <source>
        <dbReference type="FlyBase" id="FBgn0051515"/>
    </source>
</evidence>
<name>Q9VCM5_DROME</name>
<evidence type="ECO:0000313" key="11">
    <source>
        <dbReference type="Proteomes" id="UP000000803"/>
    </source>
</evidence>
<dbReference type="AlphaFoldDB" id="Q9VCM5"/>
<dbReference type="FunCoup" id="Q9VCM5">
    <property type="interactions" value="39"/>
</dbReference>
<dbReference type="CDD" id="cd00109">
    <property type="entry name" value="Kunitz-type"/>
    <property type="match status" value="1"/>
</dbReference>
<dbReference type="BioGRID-ORCS" id="326147">
    <property type="hits" value="0 hits in 1 CRISPR screen"/>
</dbReference>
<evidence type="ECO:0000259" key="8">
    <source>
        <dbReference type="PROSITE" id="PS50279"/>
    </source>
</evidence>
<reference evidence="9 11" key="9">
    <citation type="journal article" date="2015" name="G3 (Bethesda)">
        <title>Gene Model Annotations for Drosophila melanogaster: Impact of High-Throughput Data.</title>
        <authorList>
            <consortium name="FlyBase Consortium"/>
            <person name="Matthews B.B."/>
            <person name="Dos Santos G."/>
            <person name="Crosby M.A."/>
            <person name="Emmert D.B."/>
            <person name="St Pierre S.E."/>
            <person name="Gramates L.S."/>
            <person name="Zhou P."/>
            <person name="Schroeder A.J."/>
            <person name="Falls K."/>
            <person name="Strelets V."/>
            <person name="Russo S.M."/>
            <person name="Gelbart W.M."/>
            <person name="null"/>
        </authorList>
    </citation>
    <scope>NUCLEOTIDE SEQUENCE [LARGE SCALE GENOMIC DNA]</scope>
    <source>
        <strain evidence="11">Berkeley</strain>
    </source>
</reference>
<gene>
    <name evidence="9" type="primary">Dmel\CG31515</name>
    <name evidence="9 10" type="ORF">CG31515</name>
    <name evidence="9" type="ORF">Dmel_CG31515</name>
</gene>
<keyword evidence="4" id="KW-0646">Protease inhibitor</keyword>
<dbReference type="PaxDb" id="7227-FBpp0293107"/>
<dbReference type="PROSITE" id="PS50279">
    <property type="entry name" value="BPTI_KUNITZ_2"/>
    <property type="match status" value="1"/>
</dbReference>
<reference evidence="9 11" key="10">
    <citation type="journal article" date="2015" name="G3 (Bethesda)">
        <title>Gene Model Annotations for Drosophila melanogaster: The Rule-Benders.</title>
        <authorList>
            <consortium name="FlyBase Consortium"/>
            <person name="Crosby M.A."/>
            <person name="Gramates L.S."/>
            <person name="Dos Santos G."/>
            <person name="Matthews B.B."/>
            <person name="St Pierre S.E."/>
            <person name="Zhou P."/>
            <person name="Schroeder A.J."/>
            <person name="Falls K."/>
            <person name="Emmert D.B."/>
            <person name="Russo S.M."/>
            <person name="Gelbart W.M."/>
            <person name="null"/>
        </authorList>
    </citation>
    <scope>NUCLEOTIDE SEQUENCE [LARGE SCALE GENOMIC DNA]</scope>
    <source>
        <strain evidence="11">Berkeley</strain>
    </source>
</reference>
<dbReference type="SUPFAM" id="SSF57362">
    <property type="entry name" value="BPTI-like"/>
    <property type="match status" value="1"/>
</dbReference>
<dbReference type="PANTHER" id="PTHR10083:SF217">
    <property type="entry name" value="BOOPHILIN-H2"/>
    <property type="match status" value="1"/>
</dbReference>
<dbReference type="KEGG" id="dme:Dmel_CG31515"/>
<dbReference type="SMART" id="SM00131">
    <property type="entry name" value="KU"/>
    <property type="match status" value="1"/>
</dbReference>
<evidence type="ECO:0000256" key="1">
    <source>
        <dbReference type="ARBA" id="ARBA00004613"/>
    </source>
</evidence>
<evidence type="ECO:0000256" key="6">
    <source>
        <dbReference type="ARBA" id="ARBA00023157"/>
    </source>
</evidence>
<dbReference type="InterPro" id="IPR036880">
    <property type="entry name" value="Kunitz_BPTI_sf"/>
</dbReference>
<dbReference type="GO" id="GO:0005615">
    <property type="term" value="C:extracellular space"/>
    <property type="evidence" value="ECO:0007005"/>
    <property type="project" value="FlyBase"/>
</dbReference>
<dbReference type="InParanoid" id="Q9VCM5"/>
<dbReference type="PANTHER" id="PTHR10083">
    <property type="entry name" value="KUNITZ-TYPE PROTEASE INHIBITOR-RELATED"/>
    <property type="match status" value="1"/>
</dbReference>
<dbReference type="FlyBase" id="FBgn0051515">
    <property type="gene designation" value="CG31515"/>
</dbReference>
<accession>Q9VCM5</accession>
<comment type="subcellular location">
    <subcellularLocation>
        <location evidence="1">Secreted</location>
    </subcellularLocation>
</comment>
<dbReference type="GO" id="GO:0004867">
    <property type="term" value="F:serine-type endopeptidase inhibitor activity"/>
    <property type="evidence" value="ECO:0000318"/>
    <property type="project" value="GO_Central"/>
</dbReference>
<keyword evidence="7" id="KW-0732">Signal</keyword>
<dbReference type="ExpressionAtlas" id="Q9VCM5">
    <property type="expression patterns" value="baseline and differential"/>
</dbReference>
<dbReference type="PhylomeDB" id="Q9VCM5"/>
<dbReference type="PRINTS" id="PR00759">
    <property type="entry name" value="BASICPTASE"/>
</dbReference>
<dbReference type="HOGENOM" id="CLU_160217_0_0_1"/>
<dbReference type="OMA" id="CRNTCYV"/>
<dbReference type="SMR" id="Q9VCM5"/>
<organism evidence="9 11">
    <name type="scientific">Drosophila melanogaster</name>
    <name type="common">Fruit fly</name>
    <dbReference type="NCBI Taxonomy" id="7227"/>
    <lineage>
        <taxon>Eukaryota</taxon>
        <taxon>Metazoa</taxon>
        <taxon>Ecdysozoa</taxon>
        <taxon>Arthropoda</taxon>
        <taxon>Hexapoda</taxon>
        <taxon>Insecta</taxon>
        <taxon>Pterygota</taxon>
        <taxon>Neoptera</taxon>
        <taxon>Endopterygota</taxon>
        <taxon>Diptera</taxon>
        <taxon>Brachycera</taxon>
        <taxon>Muscomorpha</taxon>
        <taxon>Ephydroidea</taxon>
        <taxon>Drosophilidae</taxon>
        <taxon>Drosophila</taxon>
        <taxon>Sophophora</taxon>
    </lineage>
</organism>
<dbReference type="InterPro" id="IPR050098">
    <property type="entry name" value="TFPI/VKTCI-like"/>
</dbReference>
<feature type="signal peptide" evidence="7">
    <location>
        <begin position="1"/>
        <end position="22"/>
    </location>
</feature>
<dbReference type="UCSC" id="CG31515-RA">
    <property type="organism name" value="d. melanogaster"/>
</dbReference>
<reference evidence="9 11" key="8">
    <citation type="journal article" date="2007" name="Science">
        <title>Sequence finishing and mapping of Drosophila melanogaster heterochromatin.</title>
        <authorList>
            <person name="Hoskins R.A."/>
            <person name="Carlson J.W."/>
            <person name="Kennedy C."/>
            <person name="Acevedo D."/>
            <person name="Evans-Holm M."/>
            <person name="Frise E."/>
            <person name="Wan K.H."/>
            <person name="Park S."/>
            <person name="Mendez-Lago M."/>
            <person name="Rossi F."/>
            <person name="Villasante A."/>
            <person name="Dimitri P."/>
            <person name="Karpen G.H."/>
            <person name="Celniker S.E."/>
        </authorList>
    </citation>
    <scope>NUCLEOTIDE SEQUENCE [LARGE SCALE GENOMIC DNA]</scope>
    <source>
        <strain evidence="11">Berkeley</strain>
    </source>
</reference>
<dbReference type="VEuPathDB" id="VectorBase:FBgn0051515"/>
<dbReference type="Gene3D" id="4.10.410.10">
    <property type="entry name" value="Pancreatic trypsin inhibitor Kunitz domain"/>
    <property type="match status" value="1"/>
</dbReference>
<dbReference type="PROSITE" id="PS00280">
    <property type="entry name" value="BPTI_KUNITZ_1"/>
    <property type="match status" value="1"/>
</dbReference>
<reference evidence="9 11" key="1">
    <citation type="journal article" date="2000" name="Science">
        <title>The genome sequence of Drosophila melanogaster.</title>
        <authorList>
            <person name="Adams M.D."/>
            <person name="Celniker S.E."/>
            <person name="Holt R.A."/>
            <person name="Evans C.A."/>
            <person name="Gocayne J.D."/>
            <person name="Amanatides P.G."/>
            <person name="Scherer S.E."/>
            <person name="Li P.W."/>
            <person name="Hoskins R.A."/>
            <person name="Galle R.F."/>
            <person name="George R.A."/>
            <person name="Lewis S.E."/>
            <person name="Richards S."/>
            <person name="Ashburner M."/>
            <person name="Henderson S.N."/>
            <person name="Sutton G.G."/>
            <person name="Wortman J.R."/>
            <person name="Yandell M.D."/>
            <person name="Zhang Q."/>
            <person name="Chen L.X."/>
            <person name="Brandon R.C."/>
            <person name="Rogers Y.H."/>
            <person name="Blazej R.G."/>
            <person name="Champe M."/>
            <person name="Pfeiffer B.D."/>
            <person name="Wan K.H."/>
            <person name="Doyle C."/>
            <person name="Baxter E.G."/>
            <person name="Helt G."/>
            <person name="Nelson C.R."/>
            <person name="Gabor G.L."/>
            <person name="Abril J.F."/>
            <person name="Agbayani A."/>
            <person name="An H.J."/>
            <person name="Andrews-Pfannkoch C."/>
            <person name="Baldwin D."/>
            <person name="Ballew R.M."/>
            <person name="Basu A."/>
            <person name="Baxendale J."/>
            <person name="Bayraktaroglu L."/>
            <person name="Beasley E.M."/>
            <person name="Beeson K.Y."/>
            <person name="Benos P.V."/>
            <person name="Berman B.P."/>
            <person name="Bhandari D."/>
            <person name="Bolshakov S."/>
            <person name="Borkova D."/>
            <person name="Botchan M.R."/>
            <person name="Bouck J."/>
            <person name="Brokstein P."/>
            <person name="Brottier P."/>
            <person name="Burtis K.C."/>
            <person name="Busam D.A."/>
            <person name="Butler H."/>
            <person name="Cadieu E."/>
            <person name="Center A."/>
            <person name="Chandra I."/>
            <person name="Cherry J.M."/>
            <person name="Cawley S."/>
            <person name="Dahlke C."/>
            <person name="Davenport L.B."/>
            <person name="Davies P."/>
            <person name="de Pablos B."/>
            <person name="Delcher A."/>
            <person name="Deng Z."/>
            <person name="Mays A.D."/>
            <person name="Dew I."/>
            <person name="Dietz S.M."/>
            <person name="Dodson K."/>
            <person name="Doup L.E."/>
            <person name="Downes M."/>
            <person name="Dugan-Rocha S."/>
            <person name="Dunkov B.C."/>
            <person name="Dunn P."/>
            <person name="Durbin K.J."/>
            <person name="Evangelista C.C."/>
            <person name="Ferraz C."/>
            <person name="Ferriera S."/>
            <person name="Fleischmann W."/>
            <person name="Fosler C."/>
            <person name="Gabrielian A.E."/>
            <person name="Garg N.S."/>
            <person name="Gelbart W.M."/>
            <person name="Glasser K."/>
            <person name="Glodek A."/>
            <person name="Gong F."/>
            <person name="Gorrell J.H."/>
            <person name="Gu Z."/>
            <person name="Guan P."/>
            <person name="Harris M."/>
            <person name="Harris N.L."/>
            <person name="Harvey D."/>
            <person name="Heiman T.J."/>
            <person name="Hernandez J.R."/>
            <person name="Houck J."/>
            <person name="Hostin D."/>
            <person name="Houston K.A."/>
            <person name="Howland T.J."/>
            <person name="Wei M.H."/>
            <person name="Ibegwam C."/>
            <person name="Jalali M."/>
            <person name="Kalush F."/>
            <person name="Karpen G.H."/>
            <person name="Ke Z."/>
            <person name="Kennison J.A."/>
            <person name="Ketchum K.A."/>
            <person name="Kimmel B.E."/>
            <person name="Kodira C.D."/>
            <person name="Kraft C."/>
            <person name="Kravitz S."/>
            <person name="Kulp D."/>
            <person name="Lai Z."/>
            <person name="Lasko P."/>
            <person name="Lei Y."/>
            <person name="Levitsky A.A."/>
            <person name="Li J."/>
            <person name="Li Z."/>
            <person name="Liang Y."/>
            <person name="Lin X."/>
            <person name="Liu X."/>
            <person name="Mattei B."/>
            <person name="McIntosh T.C."/>
            <person name="McLeod M.P."/>
            <person name="McPherson D."/>
            <person name="Merkulov G."/>
            <person name="Milshina N.V."/>
            <person name="Mobarry C."/>
            <person name="Morris J."/>
            <person name="Moshrefi A."/>
            <person name="Mount S.M."/>
            <person name="Moy M."/>
            <person name="Murphy B."/>
            <person name="Murphy L."/>
            <person name="Muzny D.M."/>
            <person name="Nelson D.L."/>
            <person name="Nelson D.R."/>
            <person name="Nelson K.A."/>
            <person name="Nixon K."/>
            <person name="Nusskern D.R."/>
            <person name="Pacleb J.M."/>
            <person name="Palazzolo M."/>
            <person name="Pittman G.S."/>
            <person name="Pan S."/>
            <person name="Pollard J."/>
            <person name="Puri V."/>
            <person name="Reese M.G."/>
            <person name="Reinert K."/>
            <person name="Remington K."/>
            <person name="Saunders R.D."/>
            <person name="Scheeler F."/>
            <person name="Shen H."/>
            <person name="Shue B.C."/>
            <person name="Siden-Kiamos I."/>
            <person name="Simpson M."/>
            <person name="Skupski M.P."/>
            <person name="Smith T."/>
            <person name="Spier E."/>
            <person name="Spradling A.C."/>
            <person name="Stapleton M."/>
            <person name="Strong R."/>
            <person name="Sun E."/>
            <person name="Svirskas R."/>
            <person name="Tector C."/>
            <person name="Turner R."/>
            <person name="Venter E."/>
            <person name="Wang A.H."/>
            <person name="Wang X."/>
            <person name="Wang Z.Y."/>
            <person name="Wassarman D.A."/>
            <person name="Weinstock G.M."/>
            <person name="Weissenbach J."/>
            <person name="Williams S.M."/>
            <person name="WoodageT"/>
            <person name="Worley K.C."/>
            <person name="Wu D."/>
            <person name="Yang S."/>
            <person name="Yao Q.A."/>
            <person name="Ye J."/>
            <person name="Yeh R.F."/>
            <person name="Zaveri J.S."/>
            <person name="Zhan M."/>
            <person name="Zhang G."/>
            <person name="Zhao Q."/>
            <person name="Zheng L."/>
            <person name="Zheng X.H."/>
            <person name="Zhong F.N."/>
            <person name="Zhong W."/>
            <person name="Zhou X."/>
            <person name="Zhu S."/>
            <person name="Zhu X."/>
            <person name="Smith H.O."/>
            <person name="Gibbs R.A."/>
            <person name="Myers E.W."/>
            <person name="Rubin G.M."/>
            <person name="Venter J.C."/>
        </authorList>
    </citation>
    <scope>NUCLEOTIDE SEQUENCE [LARGE SCALE GENOMIC DNA]</scope>
    <source>
        <strain evidence="11">Berkeley</strain>
    </source>
</reference>
<dbReference type="Pfam" id="PF00014">
    <property type="entry name" value="Kunitz_BPTI"/>
    <property type="match status" value="1"/>
</dbReference>
<keyword evidence="3" id="KW-0800">Toxin</keyword>
<dbReference type="Bgee" id="FBgn0051515">
    <property type="expression patterns" value="Expressed in spermatid in male reproductive gland and 13 other cell types or tissues"/>
</dbReference>
<dbReference type="STRING" id="7227.FBpp0293107"/>
<proteinExistence type="predicted"/>
<dbReference type="Proteomes" id="UP000000803">
    <property type="component" value="Chromosome 3R"/>
</dbReference>
<reference evidence="9 11" key="5">
    <citation type="journal article" date="2002" name="Genome Biol.">
        <title>Heterochromatic sequences in a Drosophila whole-genome shotgun assembly.</title>
        <authorList>
            <person name="Hoskins R.A."/>
            <person name="Smith C.D."/>
            <person name="Carlson J.W."/>
            <person name="Carvalho A.B."/>
            <person name="Halpern A."/>
            <person name="Kaminker J.S."/>
            <person name="Kennedy C."/>
            <person name="Mungall C.J."/>
            <person name="Sullivan B.A."/>
            <person name="Sutton G.G."/>
            <person name="Yasuhara J.C."/>
            <person name="Wakimoto B.T."/>
            <person name="Myers E.W."/>
            <person name="Celniker S.E."/>
            <person name="Rubin G.M."/>
            <person name="Karpen G.H."/>
        </authorList>
    </citation>
    <scope>NUCLEOTIDE SEQUENCE [LARGE SCALE GENOMIC DNA]</scope>
    <source>
        <strain evidence="11">Berkeley</strain>
    </source>
</reference>
<keyword evidence="5" id="KW-0722">Serine protease inhibitor</keyword>
<reference evidence="9 11" key="6">
    <citation type="journal article" date="2005" name="PLoS Comput. Biol.">
        <title>Combined evidence annotation of transposable elements in genome sequences.</title>
        <authorList>
            <person name="Quesneville H."/>
            <person name="Bergman C.M."/>
            <person name="Andrieu O."/>
            <person name="Autard D."/>
            <person name="Nouaud D."/>
            <person name="Ashburner M."/>
            <person name="Anxolabehere D."/>
        </authorList>
    </citation>
    <scope>NUCLEOTIDE SEQUENCE [LARGE SCALE GENOMIC DNA]</scope>
    <source>
        <strain evidence="11">Berkeley</strain>
    </source>
</reference>
<dbReference type="DNASU" id="326147"/>
<feature type="chain" id="PRO_5004334562" description="BPTI/Kunitz inhibitor domain-containing protein" evidence="7">
    <location>
        <begin position="23"/>
        <end position="129"/>
    </location>
</feature>
<dbReference type="AGR" id="FB:FBgn0051515"/>
<dbReference type="EMBL" id="AE014297">
    <property type="protein sequence ID" value="AAF56133.3"/>
    <property type="molecule type" value="Genomic_DNA"/>
</dbReference>
<keyword evidence="6" id="KW-1015">Disulfide bond</keyword>
<evidence type="ECO:0000256" key="7">
    <source>
        <dbReference type="SAM" id="SignalP"/>
    </source>
</evidence>
<dbReference type="GO" id="GO:0007320">
    <property type="term" value="P:insemination"/>
    <property type="evidence" value="ECO:0007007"/>
    <property type="project" value="FlyBase"/>
</dbReference>
<dbReference type="OrthoDB" id="4473401at2759"/>
<evidence type="ECO:0000313" key="9">
    <source>
        <dbReference type="EMBL" id="AAF56133.3"/>
    </source>
</evidence>
<reference evidence="9 11" key="3">
    <citation type="journal article" date="2002" name="Genome Biol.">
        <title>Annotation of the Drosophila melanogaster euchromatic genome: a systematic review.</title>
        <authorList>
            <person name="Misra S."/>
            <person name="Crosby M.A."/>
            <person name="Mungall C.J."/>
            <person name="Matthews B.B."/>
            <person name="Campbell K.S."/>
            <person name="Hradecky P."/>
            <person name="Huang Y."/>
            <person name="Kaminker J.S."/>
            <person name="Millburn G.H."/>
            <person name="Prochnik S.E."/>
            <person name="Smith C.D."/>
            <person name="Tupy J.L."/>
            <person name="Whitfied E.J."/>
            <person name="Bayraktaroglu L."/>
            <person name="Berman B.P."/>
            <person name="Bettencourt B.R."/>
            <person name="Celniker S.E."/>
            <person name="de Grey A.D."/>
            <person name="Drysdale R.A."/>
            <person name="Harris N.L."/>
            <person name="Richter J."/>
            <person name="Russo S."/>
            <person name="Schroeder A.J."/>
            <person name="Shu S.Q."/>
            <person name="Stapleton M."/>
            <person name="Yamada C."/>
            <person name="Ashburner M."/>
            <person name="Gelbart W.M."/>
            <person name="Rubin G.M."/>
            <person name="Lewis S.E."/>
        </authorList>
    </citation>
    <scope>GENOME REANNOTATION</scope>
    <source>
        <strain evidence="11">Berkeley</strain>
    </source>
</reference>
<reference evidence="9 11" key="7">
    <citation type="journal article" date="2007" name="Science">
        <title>The Release 5.1 annotation of Drosophila melanogaster heterochromatin.</title>
        <authorList>
            <person name="Smith C.D."/>
            <person name="Shu S."/>
            <person name="Mungall C.J."/>
            <person name="Karpen G.H."/>
        </authorList>
    </citation>
    <scope>NUCLEOTIDE SEQUENCE [LARGE SCALE GENOMIC DNA]</scope>
    <source>
        <strain evidence="11">Berkeley</strain>
    </source>
</reference>
<dbReference type="FunFam" id="4.10.410.10:FF:000026">
    <property type="entry name" value="Serine protease inhibitor, putative"/>
    <property type="match status" value="1"/>
</dbReference>
<reference evidence="9 11" key="4">
    <citation type="journal article" date="2002" name="Genome Biol.">
        <title>The transposable elements of the Drosophila melanogaster euchromatin: a genomics perspective.</title>
        <authorList>
            <person name="Kaminker J.S."/>
            <person name="Bergman C.M."/>
            <person name="Kronmiller B."/>
            <person name="Carlson J."/>
            <person name="Svirskas R."/>
            <person name="Patel S."/>
            <person name="Frise E."/>
            <person name="Wheeler D.A."/>
            <person name="Lewis S.E."/>
            <person name="Rubin G.M."/>
            <person name="Ashburner M."/>
            <person name="Celniker S.E."/>
        </authorList>
    </citation>
    <scope>NUCLEOTIDE SEQUENCE [LARGE SCALE GENOMIC DNA]</scope>
    <source>
        <strain evidence="11">Berkeley</strain>
    </source>
</reference>
<protein>
    <recommendedName>
        <fullName evidence="8">BPTI/Kunitz inhibitor domain-containing protein</fullName>
    </recommendedName>
</protein>
<keyword evidence="11" id="KW-1185">Reference proteome</keyword>
<sequence>MRINLIYFTLLWAFFFSTEVFGKVKIRESDIRRITKMGSYKVRQEKCLFIPSYGRCKKHIAVYGYNIITNRCSEFTYSGCGGNPNRFMTDSQCRNTCYVVPARKTVSEPDYYADDGVTEPMQVDEEDDY</sequence>
<reference evidence="9 11" key="2">
    <citation type="journal article" date="2002" name="Genome Biol.">
        <title>Finishing a whole-genome shotgun: release 3 of the Drosophila melanogaster euchromatic genome sequence.</title>
        <authorList>
            <person name="Celniker S.E."/>
            <person name="Wheeler D.A."/>
            <person name="Kronmiller B."/>
            <person name="Carlson J.W."/>
            <person name="Halpern A."/>
            <person name="Patel S."/>
            <person name="Adams M."/>
            <person name="Champe M."/>
            <person name="Dugan S.P."/>
            <person name="Frise E."/>
            <person name="Hodgson A."/>
            <person name="George R.A."/>
            <person name="Hoskins R.A."/>
            <person name="Laverty T."/>
            <person name="Muzny D.M."/>
            <person name="Nelson C.R."/>
            <person name="Pacleb J.M."/>
            <person name="Park S."/>
            <person name="Pfeiffer B.D."/>
            <person name="Richards S."/>
            <person name="Sodergren E.J."/>
            <person name="Svirskas R."/>
            <person name="Tabor P.E."/>
            <person name="Wan K."/>
            <person name="Stapleton M."/>
            <person name="Sutton G.G."/>
            <person name="Venter C."/>
            <person name="Weinstock G."/>
            <person name="Scherer S.E."/>
            <person name="Myers E.W."/>
            <person name="Gibbs R.A."/>
            <person name="Rubin G.M."/>
        </authorList>
    </citation>
    <scope>NUCLEOTIDE SEQUENCE [LARGE SCALE GENOMIC DNA]</scope>
    <source>
        <strain evidence="11">Berkeley</strain>
    </source>
</reference>
<evidence type="ECO:0000256" key="3">
    <source>
        <dbReference type="ARBA" id="ARBA00022656"/>
    </source>
</evidence>
<keyword evidence="2" id="KW-0964">Secreted</keyword>
<evidence type="ECO:0000256" key="2">
    <source>
        <dbReference type="ARBA" id="ARBA00022525"/>
    </source>
</evidence>